<evidence type="ECO:0000256" key="13">
    <source>
        <dbReference type="ARBA" id="ARBA00023136"/>
    </source>
</evidence>
<evidence type="ECO:0000256" key="5">
    <source>
        <dbReference type="ARBA" id="ARBA00022553"/>
    </source>
</evidence>
<protein>
    <recommendedName>
        <fullName evidence="3">histidine kinase</fullName>
        <ecNumber evidence="3">2.7.13.3</ecNumber>
    </recommendedName>
</protein>
<dbReference type="InterPro" id="IPR003594">
    <property type="entry name" value="HATPase_dom"/>
</dbReference>
<dbReference type="InterPro" id="IPR050980">
    <property type="entry name" value="2C_sensor_his_kinase"/>
</dbReference>
<dbReference type="GO" id="GO:0006355">
    <property type="term" value="P:regulation of DNA-templated transcription"/>
    <property type="evidence" value="ECO:0007669"/>
    <property type="project" value="InterPro"/>
</dbReference>
<evidence type="ECO:0000313" key="15">
    <source>
        <dbReference type="EMBL" id="TLP75379.1"/>
    </source>
</evidence>
<dbReference type="Gene3D" id="1.10.287.130">
    <property type="match status" value="1"/>
</dbReference>
<dbReference type="EC" id="2.7.13.3" evidence="3"/>
<dbReference type="InterPro" id="IPR035965">
    <property type="entry name" value="PAS-like_dom_sf"/>
</dbReference>
<dbReference type="Proteomes" id="UP000306544">
    <property type="component" value="Unassembled WGS sequence"/>
</dbReference>
<dbReference type="InterPro" id="IPR039506">
    <property type="entry name" value="SPOB_a"/>
</dbReference>
<dbReference type="GO" id="GO:0005886">
    <property type="term" value="C:plasma membrane"/>
    <property type="evidence" value="ECO:0007669"/>
    <property type="project" value="UniProtKB-SubCell"/>
</dbReference>
<evidence type="ECO:0000256" key="10">
    <source>
        <dbReference type="ARBA" id="ARBA00022840"/>
    </source>
</evidence>
<dbReference type="InterPro" id="IPR013767">
    <property type="entry name" value="PAS_fold"/>
</dbReference>
<dbReference type="InterPro" id="IPR016120">
    <property type="entry name" value="Sig_transdc_His_kin_SpoOB"/>
</dbReference>
<dbReference type="SUPFAM" id="SSF103190">
    <property type="entry name" value="Sensory domain-like"/>
    <property type="match status" value="1"/>
</dbReference>
<organism evidence="15 16">
    <name type="scientific">Nesterenkonia sphaerica</name>
    <dbReference type="NCBI Taxonomy" id="1804988"/>
    <lineage>
        <taxon>Bacteria</taxon>
        <taxon>Bacillati</taxon>
        <taxon>Actinomycetota</taxon>
        <taxon>Actinomycetes</taxon>
        <taxon>Micrococcales</taxon>
        <taxon>Micrococcaceae</taxon>
        <taxon>Nesterenkonia</taxon>
    </lineage>
</organism>
<dbReference type="InterPro" id="IPR036890">
    <property type="entry name" value="HATPase_C_sf"/>
</dbReference>
<dbReference type="EMBL" id="VAWA01000009">
    <property type="protein sequence ID" value="TLP75379.1"/>
    <property type="molecule type" value="Genomic_DNA"/>
</dbReference>
<evidence type="ECO:0000256" key="6">
    <source>
        <dbReference type="ARBA" id="ARBA00022679"/>
    </source>
</evidence>
<keyword evidence="11" id="KW-1133">Transmembrane helix</keyword>
<keyword evidence="13" id="KW-0472">Membrane</keyword>
<evidence type="ECO:0000259" key="14">
    <source>
        <dbReference type="PROSITE" id="PS50109"/>
    </source>
</evidence>
<sequence length="516" mass="54937">MVLLIGAVTLVSLLWGVNQYVEVRQQYEDRVLTMAESVAVMETVQEALETEDPSQILAPWAETLREATGYEYIMIADSDGIRQSHPDPAAIGQRPDLDPAAVLAGETWTGVEHGYAGLTMRARVPVFNESEEVIGFVSVGILASEVQLASIGELPLIAGVALLAVGMGAVGARSLARRLRAETHGLEPREITALLDGREALLYAIGEGVIGLDHAGRVVLANAPAQQLLRLPEEHLGQTPAELGLGPEAQAVLNGTEPGEHLLLNQDGLILVCTRRPVRVRDRDGGVVVTLRDRTELTRLSDQLDGARTVTDGLRAQRHEFANRIHTVAGMLELGAVDEAQEYLSELSLATSGADAEIAASLQDMTVAALVLAKSVQAAERGVHFHLSALSHLPKDLPHDLRDDLLLVLGNLTDNAMDAAGPDGWMELMVRQHGGGENAVLEVRVIDSGPGVDSAIADEVFSMGSSTKDLSGEGRGLGLALVRQACLRRGGTVSVDTEDATTFCAYLPVRHKVGPS</sequence>
<evidence type="ECO:0000256" key="4">
    <source>
        <dbReference type="ARBA" id="ARBA00022475"/>
    </source>
</evidence>
<dbReference type="SUPFAM" id="SSF55785">
    <property type="entry name" value="PYP-like sensor domain (PAS domain)"/>
    <property type="match status" value="1"/>
</dbReference>
<evidence type="ECO:0000256" key="8">
    <source>
        <dbReference type="ARBA" id="ARBA00022741"/>
    </source>
</evidence>
<proteinExistence type="predicted"/>
<evidence type="ECO:0000256" key="12">
    <source>
        <dbReference type="ARBA" id="ARBA00023012"/>
    </source>
</evidence>
<name>A0A5R9A9F0_9MICC</name>
<dbReference type="PANTHER" id="PTHR44936:SF9">
    <property type="entry name" value="SENSOR PROTEIN CREC"/>
    <property type="match status" value="1"/>
</dbReference>
<accession>A0A5R9A9F0</accession>
<keyword evidence="5" id="KW-0597">Phosphoprotein</keyword>
<dbReference type="AlphaFoldDB" id="A0A5R9A9F0"/>
<dbReference type="PRINTS" id="PR00344">
    <property type="entry name" value="BCTRLSENSOR"/>
</dbReference>
<dbReference type="SMART" id="SM00387">
    <property type="entry name" value="HATPase_c"/>
    <property type="match status" value="1"/>
</dbReference>
<dbReference type="Pfam" id="PF02518">
    <property type="entry name" value="HATPase_c"/>
    <property type="match status" value="1"/>
</dbReference>
<evidence type="ECO:0000256" key="9">
    <source>
        <dbReference type="ARBA" id="ARBA00022777"/>
    </source>
</evidence>
<dbReference type="GO" id="GO:0005524">
    <property type="term" value="F:ATP binding"/>
    <property type="evidence" value="ECO:0007669"/>
    <property type="project" value="UniProtKB-KW"/>
</dbReference>
<reference evidence="15 16" key="1">
    <citation type="submission" date="2019-05" db="EMBL/GenBank/DDBJ databases">
        <title>Nesterenkonia sp. GY239, isolated from the Southern Atlantic Ocean.</title>
        <authorList>
            <person name="Zhang G."/>
        </authorList>
    </citation>
    <scope>NUCLEOTIDE SEQUENCE [LARGE SCALE GENOMIC DNA]</scope>
    <source>
        <strain evidence="15 16">GY239</strain>
    </source>
</reference>
<dbReference type="OrthoDB" id="9792686at2"/>
<feature type="domain" description="Histidine kinase" evidence="14">
    <location>
        <begin position="405"/>
        <end position="511"/>
    </location>
</feature>
<comment type="caution">
    <text evidence="15">The sequence shown here is derived from an EMBL/GenBank/DDBJ whole genome shotgun (WGS) entry which is preliminary data.</text>
</comment>
<dbReference type="Pfam" id="PF00989">
    <property type="entry name" value="PAS"/>
    <property type="match status" value="1"/>
</dbReference>
<dbReference type="InterPro" id="IPR033463">
    <property type="entry name" value="sCache_3"/>
</dbReference>
<keyword evidence="12" id="KW-0902">Two-component regulatory system</keyword>
<evidence type="ECO:0000256" key="3">
    <source>
        <dbReference type="ARBA" id="ARBA00012438"/>
    </source>
</evidence>
<comment type="subcellular location">
    <subcellularLocation>
        <location evidence="2">Cell membrane</location>
        <topology evidence="2">Multi-pass membrane protein</topology>
    </subcellularLocation>
</comment>
<keyword evidence="8" id="KW-0547">Nucleotide-binding</keyword>
<keyword evidence="10" id="KW-0067">ATP-binding</keyword>
<dbReference type="Pfam" id="PF17203">
    <property type="entry name" value="sCache_3_2"/>
    <property type="match status" value="1"/>
</dbReference>
<dbReference type="Pfam" id="PF14689">
    <property type="entry name" value="SPOB_a"/>
    <property type="match status" value="1"/>
</dbReference>
<evidence type="ECO:0000256" key="2">
    <source>
        <dbReference type="ARBA" id="ARBA00004651"/>
    </source>
</evidence>
<evidence type="ECO:0000256" key="7">
    <source>
        <dbReference type="ARBA" id="ARBA00022692"/>
    </source>
</evidence>
<keyword evidence="7" id="KW-0812">Transmembrane</keyword>
<dbReference type="GO" id="GO:0000155">
    <property type="term" value="F:phosphorelay sensor kinase activity"/>
    <property type="evidence" value="ECO:0007669"/>
    <property type="project" value="InterPro"/>
</dbReference>
<gene>
    <name evidence="15" type="ORF">FEF27_08545</name>
</gene>
<evidence type="ECO:0000256" key="11">
    <source>
        <dbReference type="ARBA" id="ARBA00022989"/>
    </source>
</evidence>
<dbReference type="InterPro" id="IPR004358">
    <property type="entry name" value="Sig_transdc_His_kin-like_C"/>
</dbReference>
<keyword evidence="16" id="KW-1185">Reference proteome</keyword>
<dbReference type="SUPFAM" id="SSF55890">
    <property type="entry name" value="Sporulation response regulatory protein Spo0B"/>
    <property type="match status" value="1"/>
</dbReference>
<evidence type="ECO:0000256" key="1">
    <source>
        <dbReference type="ARBA" id="ARBA00000085"/>
    </source>
</evidence>
<dbReference type="InterPro" id="IPR005467">
    <property type="entry name" value="His_kinase_dom"/>
</dbReference>
<dbReference type="SUPFAM" id="SSF55874">
    <property type="entry name" value="ATPase domain of HSP90 chaperone/DNA topoisomerase II/histidine kinase"/>
    <property type="match status" value="1"/>
</dbReference>
<keyword evidence="4" id="KW-1003">Cell membrane</keyword>
<keyword evidence="9" id="KW-0418">Kinase</keyword>
<dbReference type="Gene3D" id="3.30.450.20">
    <property type="entry name" value="PAS domain"/>
    <property type="match status" value="2"/>
</dbReference>
<comment type="catalytic activity">
    <reaction evidence="1">
        <text>ATP + protein L-histidine = ADP + protein N-phospho-L-histidine.</text>
        <dbReference type="EC" id="2.7.13.3"/>
    </reaction>
</comment>
<dbReference type="PROSITE" id="PS50109">
    <property type="entry name" value="HIS_KIN"/>
    <property type="match status" value="1"/>
</dbReference>
<dbReference type="Gene3D" id="3.30.565.10">
    <property type="entry name" value="Histidine kinase-like ATPase, C-terminal domain"/>
    <property type="match status" value="1"/>
</dbReference>
<keyword evidence="6" id="KW-0808">Transferase</keyword>
<dbReference type="InterPro" id="IPR029151">
    <property type="entry name" value="Sensor-like_sf"/>
</dbReference>
<dbReference type="PANTHER" id="PTHR44936">
    <property type="entry name" value="SENSOR PROTEIN CREC"/>
    <property type="match status" value="1"/>
</dbReference>
<evidence type="ECO:0000313" key="16">
    <source>
        <dbReference type="Proteomes" id="UP000306544"/>
    </source>
</evidence>